<dbReference type="InterPro" id="IPR016163">
    <property type="entry name" value="Ald_DH_C"/>
</dbReference>
<evidence type="ECO:0008006" key="3">
    <source>
        <dbReference type="Google" id="ProtNLM"/>
    </source>
</evidence>
<keyword evidence="2" id="KW-1185">Reference proteome</keyword>
<proteinExistence type="predicted"/>
<evidence type="ECO:0000313" key="1">
    <source>
        <dbReference type="EMBL" id="MER6981148.1"/>
    </source>
</evidence>
<dbReference type="InterPro" id="IPR016161">
    <property type="entry name" value="Ald_DH/histidinol_DH"/>
</dbReference>
<dbReference type="Proteomes" id="UP001458415">
    <property type="component" value="Unassembled WGS sequence"/>
</dbReference>
<reference evidence="1 2" key="1">
    <citation type="submission" date="2024-06" db="EMBL/GenBank/DDBJ databases">
        <title>The Natural Products Discovery Center: Release of the First 8490 Sequenced Strains for Exploring Actinobacteria Biosynthetic Diversity.</title>
        <authorList>
            <person name="Kalkreuter E."/>
            <person name="Kautsar S.A."/>
            <person name="Yang D."/>
            <person name="Bader C.D."/>
            <person name="Teijaro C.N."/>
            <person name="Fluegel L."/>
            <person name="Davis C.M."/>
            <person name="Simpson J.R."/>
            <person name="Lauterbach L."/>
            <person name="Steele A.D."/>
            <person name="Gui C."/>
            <person name="Meng S."/>
            <person name="Li G."/>
            <person name="Viehrig K."/>
            <person name="Ye F."/>
            <person name="Su P."/>
            <person name="Kiefer A.F."/>
            <person name="Nichols A."/>
            <person name="Cepeda A.J."/>
            <person name="Yan W."/>
            <person name="Fan B."/>
            <person name="Jiang Y."/>
            <person name="Adhikari A."/>
            <person name="Zheng C.-J."/>
            <person name="Schuster L."/>
            <person name="Cowan T.M."/>
            <person name="Smanski M.J."/>
            <person name="Chevrette M.G."/>
            <person name="De Carvalho L.P.S."/>
            <person name="Shen B."/>
        </authorList>
    </citation>
    <scope>NUCLEOTIDE SEQUENCE [LARGE SCALE GENOMIC DNA]</scope>
    <source>
        <strain evidence="1 2">NPDC000634</strain>
    </source>
</reference>
<sequence>MTETLRAPGSSPPPIQAVGFTSRTAGLALVCAAASRPRPIPVYAEMSSINPAVLLPGALAERAANLGELVVSLTLGAGQFCTNPGLLLLRDDNPYNIPPRRRHPPRPR</sequence>
<dbReference type="SUPFAM" id="SSF53720">
    <property type="entry name" value="ALDH-like"/>
    <property type="match status" value="1"/>
</dbReference>
<name>A0ABV1WAB5_9ACTN</name>
<evidence type="ECO:0000313" key="2">
    <source>
        <dbReference type="Proteomes" id="UP001458415"/>
    </source>
</evidence>
<organism evidence="1 2">
    <name type="scientific">Streptomyces carpinensis</name>
    <dbReference type="NCBI Taxonomy" id="66369"/>
    <lineage>
        <taxon>Bacteria</taxon>
        <taxon>Bacillati</taxon>
        <taxon>Actinomycetota</taxon>
        <taxon>Actinomycetes</taxon>
        <taxon>Kitasatosporales</taxon>
        <taxon>Streptomycetaceae</taxon>
        <taxon>Streptomyces</taxon>
    </lineage>
</organism>
<protein>
    <recommendedName>
        <fullName evidence="3">Aldehyde dehydrogenase domain-containing protein</fullName>
    </recommendedName>
</protein>
<dbReference type="Gene3D" id="3.40.309.10">
    <property type="entry name" value="Aldehyde Dehydrogenase, Chain A, domain 2"/>
    <property type="match status" value="1"/>
</dbReference>
<dbReference type="EMBL" id="JBEPCU010000700">
    <property type="protein sequence ID" value="MER6981148.1"/>
    <property type="molecule type" value="Genomic_DNA"/>
</dbReference>
<gene>
    <name evidence="1" type="ORF">ABT317_30275</name>
</gene>
<comment type="caution">
    <text evidence="1">The sequence shown here is derived from an EMBL/GenBank/DDBJ whole genome shotgun (WGS) entry which is preliminary data.</text>
</comment>
<accession>A0ABV1WAB5</accession>